<dbReference type="OrthoDB" id="8157772at2"/>
<name>A0A1D7TYU9_9HYPH</name>
<evidence type="ECO:0000313" key="1">
    <source>
        <dbReference type="EMBL" id="AOO80298.1"/>
    </source>
</evidence>
<keyword evidence="2" id="KW-1185">Reference proteome</keyword>
<sequence>MSQPASIHMGHGQMVDIVARDAGQWEIVFSEAGVPDYKAPPLNEVEVDAIDTQGRIHPLAISASGSVSSVLASGHVEGAYRVRMRVVHGTHFHTRESLLPGAAVLPPKLGSRGGALVALDGGLEAEVKRLDETRWEISFLKGGAVVAPPPAESVVVQAIGPRAEDYQIRNLATEPGEMPSTLIAGGKIKDATHARLTIKSEVGEQIRGFPIVSAA</sequence>
<gene>
    <name evidence="1" type="ORF">BHK69_07300</name>
</gene>
<dbReference type="KEGG" id="bvv:BHK69_07300"/>
<dbReference type="RefSeq" id="WP_069689518.1">
    <property type="nucleotide sequence ID" value="NZ_CP017147.1"/>
</dbReference>
<dbReference type="Proteomes" id="UP000094969">
    <property type="component" value="Chromosome"/>
</dbReference>
<dbReference type="AlphaFoldDB" id="A0A1D7TYU9"/>
<organism evidence="1 2">
    <name type="scientific">Bosea vaviloviae</name>
    <dbReference type="NCBI Taxonomy" id="1526658"/>
    <lineage>
        <taxon>Bacteria</taxon>
        <taxon>Pseudomonadati</taxon>
        <taxon>Pseudomonadota</taxon>
        <taxon>Alphaproteobacteria</taxon>
        <taxon>Hyphomicrobiales</taxon>
        <taxon>Boseaceae</taxon>
        <taxon>Bosea</taxon>
    </lineage>
</organism>
<protein>
    <submittedName>
        <fullName evidence="1">Uncharacterized protein</fullName>
    </submittedName>
</protein>
<proteinExistence type="predicted"/>
<evidence type="ECO:0000313" key="2">
    <source>
        <dbReference type="Proteomes" id="UP000094969"/>
    </source>
</evidence>
<reference evidence="1 2" key="1">
    <citation type="journal article" date="2015" name="Antonie Van Leeuwenhoek">
        <title>Bosea vaviloviae sp. nov., a new species of slow-growing rhizobia isolated from nodules of the relict species Vavilovia formosa (Stev.) Fed.</title>
        <authorList>
            <person name="Safronova V.I."/>
            <person name="Kuznetsova I.G."/>
            <person name="Sazanova A.L."/>
            <person name="Kimeklis A.K."/>
            <person name="Belimov A.A."/>
            <person name="Andronov E.E."/>
            <person name="Pinaev A.G."/>
            <person name="Chizhevskaya E.P."/>
            <person name="Pukhaev A.R."/>
            <person name="Popov K.P."/>
            <person name="Willems A."/>
            <person name="Tikhonovich I.A."/>
        </authorList>
    </citation>
    <scope>NUCLEOTIDE SEQUENCE [LARGE SCALE GENOMIC DNA]</scope>
    <source>
        <strain evidence="1 2">Vaf18</strain>
    </source>
</reference>
<dbReference type="EMBL" id="CP017147">
    <property type="protein sequence ID" value="AOO80298.1"/>
    <property type="molecule type" value="Genomic_DNA"/>
</dbReference>
<accession>A0A1D7TYU9</accession>